<name>A0ABT8T1I9_9HYPH</name>
<organism evidence="4 5">
    <name type="scientific">Rhizobium oryzicola</name>
    <dbReference type="NCBI Taxonomy" id="1232668"/>
    <lineage>
        <taxon>Bacteria</taxon>
        <taxon>Pseudomonadati</taxon>
        <taxon>Pseudomonadota</taxon>
        <taxon>Alphaproteobacteria</taxon>
        <taxon>Hyphomicrobiales</taxon>
        <taxon>Rhizobiaceae</taxon>
        <taxon>Rhizobium/Agrobacterium group</taxon>
        <taxon>Rhizobium</taxon>
    </lineage>
</organism>
<feature type="domain" description="Peptidoglycan binding-like" evidence="2">
    <location>
        <begin position="346"/>
        <end position="400"/>
    </location>
</feature>
<protein>
    <submittedName>
        <fullName evidence="4">Lytic murein transglycosylase</fullName>
    </submittedName>
</protein>
<dbReference type="SUPFAM" id="SSF47090">
    <property type="entry name" value="PGBD-like"/>
    <property type="match status" value="1"/>
</dbReference>
<keyword evidence="5" id="KW-1185">Reference proteome</keyword>
<evidence type="ECO:0000259" key="3">
    <source>
        <dbReference type="Pfam" id="PF13406"/>
    </source>
</evidence>
<dbReference type="NCBIfam" id="TIGR02283">
    <property type="entry name" value="MltB_2"/>
    <property type="match status" value="1"/>
</dbReference>
<proteinExistence type="predicted"/>
<feature type="signal peptide" evidence="1">
    <location>
        <begin position="1"/>
        <end position="25"/>
    </location>
</feature>
<reference evidence="4" key="1">
    <citation type="journal article" date="2015" name="Int. J. Syst. Evol. Microbiol.">
        <title>Rhizobium oryzicola sp. nov., potential plant-growth-promoting endophytic bacteria isolated from rice roots.</title>
        <authorList>
            <person name="Zhang X.X."/>
            <person name="Gao J.S."/>
            <person name="Cao Y.H."/>
            <person name="Sheirdil R.A."/>
            <person name="Wang X.C."/>
            <person name="Zhang L."/>
        </authorList>
    </citation>
    <scope>NUCLEOTIDE SEQUENCE</scope>
    <source>
        <strain evidence="4">05753</strain>
    </source>
</reference>
<feature type="chain" id="PRO_5045173142" evidence="1">
    <location>
        <begin position="26"/>
        <end position="400"/>
    </location>
</feature>
<dbReference type="InterPro" id="IPR036366">
    <property type="entry name" value="PGBDSf"/>
</dbReference>
<dbReference type="InterPro" id="IPR043426">
    <property type="entry name" value="MltB-like"/>
</dbReference>
<evidence type="ECO:0000256" key="1">
    <source>
        <dbReference type="SAM" id="SignalP"/>
    </source>
</evidence>
<dbReference type="InterPro" id="IPR031304">
    <property type="entry name" value="SLT_2"/>
</dbReference>
<evidence type="ECO:0000259" key="2">
    <source>
        <dbReference type="Pfam" id="PF01471"/>
    </source>
</evidence>
<reference evidence="4" key="2">
    <citation type="submission" date="2023-07" db="EMBL/GenBank/DDBJ databases">
        <authorList>
            <person name="Sun H."/>
        </authorList>
    </citation>
    <scope>NUCLEOTIDE SEQUENCE</scope>
    <source>
        <strain evidence="4">05753</strain>
    </source>
</reference>
<dbReference type="Gene3D" id="1.10.101.10">
    <property type="entry name" value="PGBD-like superfamily/PGBD"/>
    <property type="match status" value="1"/>
</dbReference>
<comment type="caution">
    <text evidence="4">The sequence shown here is derived from an EMBL/GenBank/DDBJ whole genome shotgun (WGS) entry which is preliminary data.</text>
</comment>
<dbReference type="RefSeq" id="WP_302078753.1">
    <property type="nucleotide sequence ID" value="NZ_JAUKWQ010000008.1"/>
</dbReference>
<dbReference type="Gene3D" id="1.10.530.10">
    <property type="match status" value="1"/>
</dbReference>
<keyword evidence="1" id="KW-0732">Signal</keyword>
<feature type="domain" description="Transglycosylase SLT" evidence="3">
    <location>
        <begin position="37"/>
        <end position="325"/>
    </location>
</feature>
<dbReference type="Gene3D" id="1.10.8.350">
    <property type="entry name" value="Bacterial muramidase"/>
    <property type="match status" value="1"/>
</dbReference>
<sequence>MPLKFARPVTLAFAFTALCSSIASAQTAPPACGGDLNAFLANVKAEAVAAGVPASAADKALAGAQIDQKVLARDRAQGVFRQTFLEFSQRTVSQARLDIGRQKLKQLAPVFERAEKEFGVPAGVITAFWAMETDFGAVQGDFNTRNALVTLAHDCRRPELFRPQLMALIQMVQHGDLDPNTNTGAWAGEIGQVQMLPKDITAYGIDGDGDGHINVKTSAPDAILTAAAFIKGLGFRAGEPWLQEVEVPAELPWEKSGLGNEIPASEWFKLGVKPRDGDTKFGNLNAALVLPQGRKGPAFLAYPNFGIYLHWNQSFIYTTSAAYFATRLAGAPTYLKGNPEPNLDEASMKALQTKLEARGHDVGKIDGILGSGTRTAVQKEQKRLGLPADGWPDAALLQAL</sequence>
<dbReference type="InterPro" id="IPR011970">
    <property type="entry name" value="MltB_2"/>
</dbReference>
<dbReference type="Proteomes" id="UP001169006">
    <property type="component" value="Unassembled WGS sequence"/>
</dbReference>
<dbReference type="InterPro" id="IPR002477">
    <property type="entry name" value="Peptidoglycan-bd-like"/>
</dbReference>
<dbReference type="Pfam" id="PF13406">
    <property type="entry name" value="SLT_2"/>
    <property type="match status" value="1"/>
</dbReference>
<dbReference type="SUPFAM" id="SSF53955">
    <property type="entry name" value="Lysozyme-like"/>
    <property type="match status" value="1"/>
</dbReference>
<evidence type="ECO:0000313" key="4">
    <source>
        <dbReference type="EMBL" id="MDO1584517.1"/>
    </source>
</evidence>
<dbReference type="PANTHER" id="PTHR30163:SF8">
    <property type="entry name" value="LYTIC MUREIN TRANSGLYCOSYLASE"/>
    <property type="match status" value="1"/>
</dbReference>
<accession>A0ABT8T1I9</accession>
<dbReference type="InterPro" id="IPR023346">
    <property type="entry name" value="Lysozyme-like_dom_sf"/>
</dbReference>
<dbReference type="Pfam" id="PF01471">
    <property type="entry name" value="PG_binding_1"/>
    <property type="match status" value="1"/>
</dbReference>
<dbReference type="InterPro" id="IPR036365">
    <property type="entry name" value="PGBD-like_sf"/>
</dbReference>
<evidence type="ECO:0000313" key="5">
    <source>
        <dbReference type="Proteomes" id="UP001169006"/>
    </source>
</evidence>
<gene>
    <name evidence="4" type="ORF">Q2T52_20720</name>
</gene>
<dbReference type="PANTHER" id="PTHR30163">
    <property type="entry name" value="MEMBRANE-BOUND LYTIC MUREIN TRANSGLYCOSYLASE B"/>
    <property type="match status" value="1"/>
</dbReference>
<dbReference type="EMBL" id="JAUKWQ010000008">
    <property type="protein sequence ID" value="MDO1584517.1"/>
    <property type="molecule type" value="Genomic_DNA"/>
</dbReference>